<dbReference type="GO" id="GO:0005886">
    <property type="term" value="C:plasma membrane"/>
    <property type="evidence" value="ECO:0007669"/>
    <property type="project" value="TreeGrafter"/>
</dbReference>
<protein>
    <recommendedName>
        <fullName evidence="8">Glucose receptor Git3 N-terminal domain-containing protein</fullName>
    </recommendedName>
</protein>
<name>A0AA39NRI0_9AGAR</name>
<sequence>MDADHWDASNSVYFISLMFAELIQALGSLLNIRWIIDAEVVEGTLCVAQGILKQIGDVTVALSSLALALHTFNVLVMRWREPPWLSIVIVSLIWIFIALDVGISYVTHPGNYYGNTGYWCWIRDEYGVERIVLEYLWIWIALAVMFIIYGLIALVMRGFIVVDEGVHFMTHGNRVRQDLTAANDEDERQSKAVANLMLIYPVVYAICVTPVTVVRWLSFSDKVYVPSGATFFAGILFSLSGLFNSILYTATRPDLVASTITPLGIPDAKLDDDLPGQLIGFGLDSDEESIAGSRQDRNG</sequence>
<evidence type="ECO:0000256" key="4">
    <source>
        <dbReference type="ARBA" id="ARBA00023136"/>
    </source>
</evidence>
<feature type="transmembrane region" description="Helical" evidence="5">
    <location>
        <begin position="223"/>
        <end position="243"/>
    </location>
</feature>
<keyword evidence="4 5" id="KW-0472">Membrane</keyword>
<dbReference type="Proteomes" id="UP001175227">
    <property type="component" value="Unassembled WGS sequence"/>
</dbReference>
<evidence type="ECO:0000256" key="1">
    <source>
        <dbReference type="ARBA" id="ARBA00004141"/>
    </source>
</evidence>
<evidence type="ECO:0000256" key="3">
    <source>
        <dbReference type="ARBA" id="ARBA00022989"/>
    </source>
</evidence>
<dbReference type="GO" id="GO:0007189">
    <property type="term" value="P:adenylate cyclase-activating G protein-coupled receptor signaling pathway"/>
    <property type="evidence" value="ECO:0007669"/>
    <property type="project" value="TreeGrafter"/>
</dbReference>
<evidence type="ECO:0000256" key="5">
    <source>
        <dbReference type="SAM" id="Phobius"/>
    </source>
</evidence>
<proteinExistence type="predicted"/>
<evidence type="ECO:0000313" key="6">
    <source>
        <dbReference type="EMBL" id="KAK0470527.1"/>
    </source>
</evidence>
<dbReference type="AlphaFoldDB" id="A0AA39NRI0"/>
<evidence type="ECO:0000313" key="7">
    <source>
        <dbReference type="Proteomes" id="UP001175227"/>
    </source>
</evidence>
<dbReference type="PANTHER" id="PTHR23112:SF37">
    <property type="entry name" value="G PROTEIN-COUPLED RECEPTOR GPR1"/>
    <property type="match status" value="1"/>
</dbReference>
<dbReference type="EMBL" id="JAUEPR010000063">
    <property type="protein sequence ID" value="KAK0470527.1"/>
    <property type="molecule type" value="Genomic_DNA"/>
</dbReference>
<accession>A0AA39NRI0</accession>
<reference evidence="6" key="1">
    <citation type="submission" date="2023-06" db="EMBL/GenBank/DDBJ databases">
        <authorList>
            <consortium name="Lawrence Berkeley National Laboratory"/>
            <person name="Ahrendt S."/>
            <person name="Sahu N."/>
            <person name="Indic B."/>
            <person name="Wong-Bajracharya J."/>
            <person name="Merenyi Z."/>
            <person name="Ke H.-M."/>
            <person name="Monk M."/>
            <person name="Kocsube S."/>
            <person name="Drula E."/>
            <person name="Lipzen A."/>
            <person name="Balint B."/>
            <person name="Henrissat B."/>
            <person name="Andreopoulos B."/>
            <person name="Martin F.M."/>
            <person name="Harder C.B."/>
            <person name="Rigling D."/>
            <person name="Ford K.L."/>
            <person name="Foster G.D."/>
            <person name="Pangilinan J."/>
            <person name="Papanicolaou A."/>
            <person name="Barry K."/>
            <person name="LaButti K."/>
            <person name="Viragh M."/>
            <person name="Koriabine M."/>
            <person name="Yan M."/>
            <person name="Riley R."/>
            <person name="Champramary S."/>
            <person name="Plett K.L."/>
            <person name="Tsai I.J."/>
            <person name="Slot J."/>
            <person name="Sipos G."/>
            <person name="Plett J."/>
            <person name="Nagy L.G."/>
            <person name="Grigoriev I.V."/>
        </authorList>
    </citation>
    <scope>NUCLEOTIDE SEQUENCE</scope>
    <source>
        <strain evidence="6">ICMP 16352</strain>
    </source>
</reference>
<keyword evidence="7" id="KW-1185">Reference proteome</keyword>
<keyword evidence="3 5" id="KW-1133">Transmembrane helix</keyword>
<dbReference type="Gene3D" id="1.20.1070.10">
    <property type="entry name" value="Rhodopsin 7-helix transmembrane proteins"/>
    <property type="match status" value="1"/>
</dbReference>
<evidence type="ECO:0000256" key="2">
    <source>
        <dbReference type="ARBA" id="ARBA00022692"/>
    </source>
</evidence>
<comment type="caution">
    <text evidence="6">The sequence shown here is derived from an EMBL/GenBank/DDBJ whole genome shotgun (WGS) entry which is preliminary data.</text>
</comment>
<gene>
    <name evidence="6" type="ORF">IW261DRAFT_1005489</name>
</gene>
<feature type="transmembrane region" description="Helical" evidence="5">
    <location>
        <begin position="198"/>
        <end position="217"/>
    </location>
</feature>
<feature type="transmembrane region" description="Helical" evidence="5">
    <location>
        <begin position="136"/>
        <end position="160"/>
    </location>
</feature>
<dbReference type="SUPFAM" id="SSF81321">
    <property type="entry name" value="Family A G protein-coupled receptor-like"/>
    <property type="match status" value="1"/>
</dbReference>
<feature type="transmembrane region" description="Helical" evidence="5">
    <location>
        <begin position="84"/>
        <end position="106"/>
    </location>
</feature>
<dbReference type="GO" id="GO:0004930">
    <property type="term" value="F:G protein-coupled receptor activity"/>
    <property type="evidence" value="ECO:0007669"/>
    <property type="project" value="TreeGrafter"/>
</dbReference>
<evidence type="ECO:0008006" key="8">
    <source>
        <dbReference type="Google" id="ProtNLM"/>
    </source>
</evidence>
<dbReference type="PANTHER" id="PTHR23112">
    <property type="entry name" value="G PROTEIN-COUPLED RECEPTOR 157-RELATED"/>
    <property type="match status" value="1"/>
</dbReference>
<keyword evidence="2 5" id="KW-0812">Transmembrane</keyword>
<feature type="transmembrane region" description="Helical" evidence="5">
    <location>
        <begin position="55"/>
        <end position="77"/>
    </location>
</feature>
<organism evidence="6 7">
    <name type="scientific">Armillaria novae-zelandiae</name>
    <dbReference type="NCBI Taxonomy" id="153914"/>
    <lineage>
        <taxon>Eukaryota</taxon>
        <taxon>Fungi</taxon>
        <taxon>Dikarya</taxon>
        <taxon>Basidiomycota</taxon>
        <taxon>Agaricomycotina</taxon>
        <taxon>Agaricomycetes</taxon>
        <taxon>Agaricomycetidae</taxon>
        <taxon>Agaricales</taxon>
        <taxon>Marasmiineae</taxon>
        <taxon>Physalacriaceae</taxon>
        <taxon>Armillaria</taxon>
    </lineage>
</organism>
<feature type="transmembrane region" description="Helical" evidence="5">
    <location>
        <begin position="12"/>
        <end position="35"/>
    </location>
</feature>
<comment type="subcellular location">
    <subcellularLocation>
        <location evidence="1">Membrane</location>
        <topology evidence="1">Multi-pass membrane protein</topology>
    </subcellularLocation>
</comment>